<dbReference type="Pfam" id="PF01345">
    <property type="entry name" value="DUF11"/>
    <property type="match status" value="1"/>
</dbReference>
<reference evidence="4" key="1">
    <citation type="submission" date="2019-10" db="EMBL/GenBank/DDBJ databases">
        <title>Lacipirellula parvula gen. nov., sp. nov., representing a lineage of planctomycetes widespread in freshwater anoxic habitats, and description of the family Lacipirellulaceae.</title>
        <authorList>
            <person name="Dedysh S.N."/>
            <person name="Kulichevskaya I.S."/>
            <person name="Beletsky A.V."/>
            <person name="Rakitin A.L."/>
            <person name="Mardanov A.V."/>
            <person name="Ivanova A.A."/>
            <person name="Saltykova V.X."/>
            <person name="Rijpstra W.I.C."/>
            <person name="Sinninghe Damste J.S."/>
            <person name="Ravin N.V."/>
        </authorList>
    </citation>
    <scope>NUCLEOTIDE SEQUENCE [LARGE SCALE GENOMIC DNA]</scope>
    <source>
        <strain evidence="4">PX69</strain>
    </source>
</reference>
<dbReference type="AlphaFoldDB" id="A0A5K7XCM5"/>
<dbReference type="KEGG" id="lpav:PLANPX_1748"/>
<evidence type="ECO:0000313" key="4">
    <source>
        <dbReference type="Proteomes" id="UP000326837"/>
    </source>
</evidence>
<dbReference type="RefSeq" id="WP_152098153.1">
    <property type="nucleotide sequence ID" value="NZ_AP021861.1"/>
</dbReference>
<dbReference type="Gene3D" id="2.60.40.10">
    <property type="entry name" value="Immunoglobulins"/>
    <property type="match status" value="1"/>
</dbReference>
<evidence type="ECO:0000256" key="1">
    <source>
        <dbReference type="SAM" id="SignalP"/>
    </source>
</evidence>
<evidence type="ECO:0000259" key="2">
    <source>
        <dbReference type="Pfam" id="PF01345"/>
    </source>
</evidence>
<gene>
    <name evidence="3" type="ORF">PLANPX_1748</name>
</gene>
<feature type="chain" id="PRO_5024905895" description="DUF11 domain-containing protein" evidence="1">
    <location>
        <begin position="25"/>
        <end position="803"/>
    </location>
</feature>
<feature type="signal peptide" evidence="1">
    <location>
        <begin position="1"/>
        <end position="24"/>
    </location>
</feature>
<dbReference type="InterPro" id="IPR047589">
    <property type="entry name" value="DUF11_rpt"/>
</dbReference>
<protein>
    <recommendedName>
        <fullName evidence="2">DUF11 domain-containing protein</fullName>
    </recommendedName>
</protein>
<organism evidence="3 4">
    <name type="scientific">Lacipirellula parvula</name>
    <dbReference type="NCBI Taxonomy" id="2650471"/>
    <lineage>
        <taxon>Bacteria</taxon>
        <taxon>Pseudomonadati</taxon>
        <taxon>Planctomycetota</taxon>
        <taxon>Planctomycetia</taxon>
        <taxon>Pirellulales</taxon>
        <taxon>Lacipirellulaceae</taxon>
        <taxon>Lacipirellula</taxon>
    </lineage>
</organism>
<feature type="domain" description="DUF11" evidence="2">
    <location>
        <begin position="424"/>
        <end position="512"/>
    </location>
</feature>
<dbReference type="InterPro" id="IPR001434">
    <property type="entry name" value="OmcB-like_DUF11"/>
</dbReference>
<dbReference type="EMBL" id="AP021861">
    <property type="protein sequence ID" value="BBO32136.1"/>
    <property type="molecule type" value="Genomic_DNA"/>
</dbReference>
<evidence type="ECO:0000313" key="3">
    <source>
        <dbReference type="EMBL" id="BBO32136.1"/>
    </source>
</evidence>
<dbReference type="PANTHER" id="PTHR35902">
    <property type="entry name" value="S-LAYER DOMAIN-LIKE PROTEIN-RELATED"/>
    <property type="match status" value="1"/>
</dbReference>
<dbReference type="InterPro" id="IPR008964">
    <property type="entry name" value="Invasin/intimin_cell_adhesion"/>
</dbReference>
<dbReference type="NCBIfam" id="TIGR01451">
    <property type="entry name" value="B_ant_repeat"/>
    <property type="match status" value="1"/>
</dbReference>
<dbReference type="SUPFAM" id="SSF49373">
    <property type="entry name" value="Invasin/intimin cell-adhesion fragments"/>
    <property type="match status" value="1"/>
</dbReference>
<accession>A0A5K7XCM5</accession>
<dbReference type="InterPro" id="IPR013783">
    <property type="entry name" value="Ig-like_fold"/>
</dbReference>
<keyword evidence="1" id="KW-0732">Signal</keyword>
<dbReference type="Proteomes" id="UP000326837">
    <property type="component" value="Chromosome"/>
</dbReference>
<name>A0A5K7XCM5_9BACT</name>
<proteinExistence type="predicted"/>
<keyword evidence="4" id="KW-1185">Reference proteome</keyword>
<sequence length="803" mass="82696">MPTLPAYHRRLLVLLALACALVDAGCAGLRCPRCPRIDPSGERCLIWPKDEAAVATVPPPATVFPAATASLPTVPGNTTAPPVLTDPVFPQPELPAVASAAPGVPIAPVSTQVATEPQDRLTISPERMLAPVGSEVVLKGNICTTEGYTLAEQKIEWMLGRNGVGEFVEVSGKGAFHPSIYPWNKGSKTDNYLATSYTANGPHCIDRGTPDPSDDVGISRGDAWVSVTSASEGTSHVTAYTESVDSWPLRKQMATIYWVDVQWVFPPAAVTSGGRETLTTVVKRQTDGAPLAGWIVRYEVSDGLTTAAGAGQVSEVVTDAQGMASVQVSPTAAGAASSKIDMQLVRPANFGGGDAPRLVIGNSSTIVNWSGGSTYLPPSGSSPLTPVTPSTPVVPAGPPITTIPSTPPPATTTPSQPAGPPRLEVTLQAPQTAQVGGKWVSTVTIRNVGGSPATNVVLTDRFDVGLYHVTDPALNMIRNDRVGTIAPGESRQFPIELQVSKAGSLCQDVTAEYTGGNPASQRACVSATAPAAPSNASFRIDVEAPSPVVQGQNLPVRITIRNTGEVALSNVRMVEEYPLAAMIPQPAEAGVQVISGRISRDIGMLPVGAVKEFRVNCGLKTATRATIFAQGEAYTDTGARISTADSADVDITAATGAQPGAGGTPGAASGAATLAIGVQLGTASPRAGGPSSLRVGAPTNCEIMVRNTGSTPQTNLGVRVFLPAQLTPNLNAISGSSTSAQIVDGAIQFATIPTINAGEAVRFVIPVNPTAAVNATVIAEAISSGQQAPAQKTQTIEILENRF</sequence>